<evidence type="ECO:0000313" key="7">
    <source>
        <dbReference type="EMBL" id="GMI01247.1"/>
    </source>
</evidence>
<dbReference type="GO" id="GO:0008239">
    <property type="term" value="F:dipeptidyl-peptidase activity"/>
    <property type="evidence" value="ECO:0007669"/>
    <property type="project" value="TreeGrafter"/>
</dbReference>
<keyword evidence="2" id="KW-0645">Protease</keyword>
<protein>
    <submittedName>
        <fullName evidence="7">Uncharacterized protein</fullName>
    </submittedName>
</protein>
<dbReference type="AlphaFoldDB" id="A0A9W7C127"/>
<dbReference type="Pfam" id="PF05577">
    <property type="entry name" value="Peptidase_S28"/>
    <property type="match status" value="1"/>
</dbReference>
<dbReference type="SUPFAM" id="SSF53474">
    <property type="entry name" value="alpha/beta-Hydrolases"/>
    <property type="match status" value="1"/>
</dbReference>
<dbReference type="Gene3D" id="3.40.50.1820">
    <property type="entry name" value="alpha/beta hydrolase"/>
    <property type="match status" value="1"/>
</dbReference>
<feature type="signal peptide" evidence="6">
    <location>
        <begin position="1"/>
        <end position="16"/>
    </location>
</feature>
<dbReference type="InterPro" id="IPR029058">
    <property type="entry name" value="AB_hydrolase_fold"/>
</dbReference>
<comment type="similarity">
    <text evidence="1">Belongs to the peptidase S28 family.</text>
</comment>
<evidence type="ECO:0000256" key="2">
    <source>
        <dbReference type="ARBA" id="ARBA00022670"/>
    </source>
</evidence>
<feature type="chain" id="PRO_5040852595" evidence="6">
    <location>
        <begin position="17"/>
        <end position="478"/>
    </location>
</feature>
<proteinExistence type="inferred from homology"/>
<dbReference type="PANTHER" id="PTHR11010">
    <property type="entry name" value="PROTEASE S28 PRO-X CARBOXYPEPTIDASE-RELATED"/>
    <property type="match status" value="1"/>
</dbReference>
<name>A0A9W7C127_9STRA</name>
<gene>
    <name evidence="7" type="ORF">TrST_g7012</name>
</gene>
<reference evidence="8" key="1">
    <citation type="journal article" date="2023" name="Commun. Biol.">
        <title>Genome analysis of Parmales, the sister group of diatoms, reveals the evolutionary specialization of diatoms from phago-mixotrophs to photoautotrophs.</title>
        <authorList>
            <person name="Ban H."/>
            <person name="Sato S."/>
            <person name="Yoshikawa S."/>
            <person name="Yamada K."/>
            <person name="Nakamura Y."/>
            <person name="Ichinomiya M."/>
            <person name="Sato N."/>
            <person name="Blanc-Mathieu R."/>
            <person name="Endo H."/>
            <person name="Kuwata A."/>
            <person name="Ogata H."/>
        </authorList>
    </citation>
    <scope>NUCLEOTIDE SEQUENCE [LARGE SCALE GENOMIC DNA]</scope>
    <source>
        <strain evidence="8">NIES 3701</strain>
    </source>
</reference>
<accession>A0A9W7C127</accession>
<organism evidence="7 8">
    <name type="scientific">Triparma strigata</name>
    <dbReference type="NCBI Taxonomy" id="1606541"/>
    <lineage>
        <taxon>Eukaryota</taxon>
        <taxon>Sar</taxon>
        <taxon>Stramenopiles</taxon>
        <taxon>Ochrophyta</taxon>
        <taxon>Bolidophyceae</taxon>
        <taxon>Parmales</taxon>
        <taxon>Triparmaceae</taxon>
        <taxon>Triparma</taxon>
    </lineage>
</organism>
<keyword evidence="8" id="KW-1185">Reference proteome</keyword>
<keyword evidence="3 6" id="KW-0732">Signal</keyword>
<keyword evidence="5" id="KW-0325">Glycoprotein</keyword>
<evidence type="ECO:0000256" key="5">
    <source>
        <dbReference type="ARBA" id="ARBA00023180"/>
    </source>
</evidence>
<dbReference type="EMBL" id="BRXY01000577">
    <property type="protein sequence ID" value="GMI01247.1"/>
    <property type="molecule type" value="Genomic_DNA"/>
</dbReference>
<comment type="caution">
    <text evidence="7">The sequence shown here is derived from an EMBL/GenBank/DDBJ whole genome shotgun (WGS) entry which is preliminary data.</text>
</comment>
<evidence type="ECO:0000313" key="8">
    <source>
        <dbReference type="Proteomes" id="UP001165085"/>
    </source>
</evidence>
<evidence type="ECO:0000256" key="3">
    <source>
        <dbReference type="ARBA" id="ARBA00022729"/>
    </source>
</evidence>
<evidence type="ECO:0000256" key="4">
    <source>
        <dbReference type="ARBA" id="ARBA00022801"/>
    </source>
</evidence>
<evidence type="ECO:0000256" key="1">
    <source>
        <dbReference type="ARBA" id="ARBA00011079"/>
    </source>
</evidence>
<evidence type="ECO:0000256" key="6">
    <source>
        <dbReference type="SAM" id="SignalP"/>
    </source>
</evidence>
<dbReference type="GO" id="GO:0070008">
    <property type="term" value="F:serine-type exopeptidase activity"/>
    <property type="evidence" value="ECO:0007669"/>
    <property type="project" value="InterPro"/>
</dbReference>
<dbReference type="GO" id="GO:0006508">
    <property type="term" value="P:proteolysis"/>
    <property type="evidence" value="ECO:0007669"/>
    <property type="project" value="UniProtKB-KW"/>
</dbReference>
<dbReference type="OrthoDB" id="2130629at2759"/>
<sequence>MVKLSLPLLLLPATAAYEYQTLYYNQTLDHTQPFHPSQARWSHRYLLNDEFWSRPADEDLMGSSSCPGPIMFYTGNEGPVDGFWSGNGFMMEMAESWGGLIVFGEERYYGESIPSEDYSFMSTQQVLEDYVELLDFVKNEYDAQECPVIAFGGSYGGTLTTFFRAGYPHAIQGGLASSAPVGNYDPDGWSDHGVDSYTFSDIIVKQYTDADPKCLEKIWAATDALNSATSQDLVTAFNLCDATGLGPSSQSELFLYGLEGLPQLNYPYEIGSMPAWPVQAACDMLVASGDDVEDLIKSSAVVTAMALGYSLDGQCFETLDEGPGNVPGDGPGSGPWGYQSCTETLHLFNSRGPDSGGIRSYKFDMEKVRSICSDTWGDVQPNPTALTERYGGYRLGDGLVDVSNIIWSVGDIDPWGGGCFHPEYAKEDAEANGLYYFPIEKGAHHYDLRGKHDDDTESVTEVREKEREIIKSWIVDFV</sequence>
<dbReference type="Gene3D" id="1.20.120.980">
    <property type="entry name" value="Serine carboxypeptidase S28, SKS domain"/>
    <property type="match status" value="1"/>
</dbReference>
<dbReference type="PANTHER" id="PTHR11010:SF38">
    <property type="entry name" value="LYSOSOMAL PRO-X CARBOXYPEPTIDASE"/>
    <property type="match status" value="1"/>
</dbReference>
<dbReference type="InterPro" id="IPR042269">
    <property type="entry name" value="Ser_carbopepase_S28_SKS"/>
</dbReference>
<dbReference type="Proteomes" id="UP001165085">
    <property type="component" value="Unassembled WGS sequence"/>
</dbReference>
<keyword evidence="4" id="KW-0378">Hydrolase</keyword>
<dbReference type="InterPro" id="IPR008758">
    <property type="entry name" value="Peptidase_S28"/>
</dbReference>